<evidence type="ECO:0000313" key="9">
    <source>
        <dbReference type="Proteomes" id="UP000463939"/>
    </source>
</evidence>
<evidence type="ECO:0000256" key="3">
    <source>
        <dbReference type="ARBA" id="ARBA00024303"/>
    </source>
</evidence>
<accession>A0A809SI19</accession>
<name>A0A809SI19_9PROT</name>
<proteinExistence type="inferred from homology"/>
<comment type="function">
    <text evidence="3">Protein-arginine rhamnosyltransferase that catalyzes the transfer of a single rhamnose to elongation factor P (EF-P) on 'Lys-32', a modification required for EF-P-dependent rescue of polyproline stalled ribosomes.</text>
</comment>
<reference evidence="9" key="1">
    <citation type="submission" date="2019-11" db="EMBL/GenBank/DDBJ databases">
        <title>Isolation and characterization of a novel species in the genus Sulfuriferula.</title>
        <authorList>
            <person name="Mochizuki J."/>
            <person name="Kojima H."/>
            <person name="Fukui M."/>
        </authorList>
    </citation>
    <scope>NUCLEOTIDE SEQUENCE [LARGE SCALE GENOMIC DNA]</scope>
    <source>
        <strain evidence="9">SGTM</strain>
    </source>
</reference>
<dbReference type="Proteomes" id="UP000463939">
    <property type="component" value="Chromosome"/>
</dbReference>
<dbReference type="Pfam" id="PF10093">
    <property type="entry name" value="EarP"/>
    <property type="match status" value="1"/>
</dbReference>
<evidence type="ECO:0000256" key="4">
    <source>
        <dbReference type="ARBA" id="ARBA00024346"/>
    </source>
</evidence>
<dbReference type="RefSeq" id="WP_162085116.1">
    <property type="nucleotide sequence ID" value="NZ_AP021881.1"/>
</dbReference>
<protein>
    <recommendedName>
        <fullName evidence="5">Protein-arginine rhamnosyltransferase</fullName>
    </recommendedName>
    <alternativeName>
        <fullName evidence="6">EF-P arginine rhamnosyltransferase</fullName>
    </alternativeName>
</protein>
<dbReference type="NCBIfam" id="TIGR03837">
    <property type="entry name" value="efp_Arg_rhamno"/>
    <property type="match status" value="1"/>
</dbReference>
<evidence type="ECO:0000256" key="7">
    <source>
        <dbReference type="ARBA" id="ARBA00048472"/>
    </source>
</evidence>
<gene>
    <name evidence="8" type="ORF">SFSGTM_20280</name>
</gene>
<organism evidence="8 9">
    <name type="scientific">Sulfuriferula nivalis</name>
    <dbReference type="NCBI Taxonomy" id="2675298"/>
    <lineage>
        <taxon>Bacteria</taxon>
        <taxon>Pseudomonadati</taxon>
        <taxon>Pseudomonadota</taxon>
        <taxon>Betaproteobacteria</taxon>
        <taxon>Nitrosomonadales</taxon>
        <taxon>Sulfuricellaceae</taxon>
        <taxon>Sulfuriferula</taxon>
    </lineage>
</organism>
<dbReference type="InterPro" id="IPR016633">
    <property type="entry name" value="EarP"/>
</dbReference>
<evidence type="ECO:0000256" key="5">
    <source>
        <dbReference type="ARBA" id="ARBA00024416"/>
    </source>
</evidence>
<keyword evidence="9" id="KW-1185">Reference proteome</keyword>
<keyword evidence="1" id="KW-0328">Glycosyltransferase</keyword>
<evidence type="ECO:0000256" key="2">
    <source>
        <dbReference type="ARBA" id="ARBA00022679"/>
    </source>
</evidence>
<dbReference type="KEGG" id="sniv:SFSGTM_20280"/>
<dbReference type="PIRSF" id="PIRSF015557">
    <property type="entry name" value="UCP015557"/>
    <property type="match status" value="1"/>
</dbReference>
<dbReference type="AlphaFoldDB" id="A0A809SI19"/>
<keyword evidence="2" id="KW-0808">Transferase</keyword>
<comment type="similarity">
    <text evidence="4">Belongs to the glycosyltransferase 104 family.</text>
</comment>
<dbReference type="EMBL" id="AP021881">
    <property type="protein sequence ID" value="BBP01320.1"/>
    <property type="molecule type" value="Genomic_DNA"/>
</dbReference>
<evidence type="ECO:0000313" key="8">
    <source>
        <dbReference type="EMBL" id="BBP01320.1"/>
    </source>
</evidence>
<comment type="catalytic activity">
    <reaction evidence="7">
        <text>dTDP-beta-L-rhamnose + L-arginyl-[protein] = N(omega)-(alpha-L-rhamnosyl)-L-arginyl-[protein] + dTDP + H(+)</text>
        <dbReference type="Rhea" id="RHEA:66692"/>
        <dbReference type="Rhea" id="RHEA-COMP:10532"/>
        <dbReference type="Rhea" id="RHEA-COMP:17096"/>
        <dbReference type="ChEBI" id="CHEBI:15378"/>
        <dbReference type="ChEBI" id="CHEBI:29965"/>
        <dbReference type="ChEBI" id="CHEBI:57510"/>
        <dbReference type="ChEBI" id="CHEBI:58369"/>
        <dbReference type="ChEBI" id="CHEBI:167445"/>
    </reaction>
    <physiologicalReaction direction="left-to-right" evidence="7">
        <dbReference type="Rhea" id="RHEA:66693"/>
    </physiologicalReaction>
</comment>
<sequence length="369" mass="42221">MPRWDIFCRVIDNYGDIAVTWRLARQLVTEHHVSVRLWVDDLRPLAALCPDAHPQAASQILSGVEVRLWTADFPAVDIADVVIEAFACDIPDSHMNAMAASPIKSLWLNLEYLSAEDWVAGCHNLPSPHPRLPLVKHFFFPGFTAQTGGLIKEYDLISRRDAFQSDPKLQAEFWAQLNITPVSDVLTISLFGYENPVLPSLLTQWENSATPVTVLLPDSKITPLVSNFFTNNPTWQRGNLTVHRLPFLDQDSYDKLLWLCDINFVRGEDSFVRAIWAGKPFVWHIYPQADNAHHDKLNAFLAHFLSNVESNVSTNFITFWHSWNQVNSTELNWHTWLTTLPAIQQQQLTWTNQLIMQQDLMRNLITATN</sequence>
<evidence type="ECO:0000256" key="1">
    <source>
        <dbReference type="ARBA" id="ARBA00022676"/>
    </source>
</evidence>
<dbReference type="GO" id="GO:0106361">
    <property type="term" value="F:protein-arginine rhamnosyltransferase activity"/>
    <property type="evidence" value="ECO:0007669"/>
    <property type="project" value="InterPro"/>
</dbReference>
<evidence type="ECO:0000256" key="6">
    <source>
        <dbReference type="ARBA" id="ARBA00030025"/>
    </source>
</evidence>